<evidence type="ECO:0000313" key="1">
    <source>
        <dbReference type="EMBL" id="KAF1994038.1"/>
    </source>
</evidence>
<sequence length="141" mass="15673">MAEWKGDNFGGVDGGNIPERHLIKSGAHKDFSYKNLLAGCSALGMDCSAFVFAHLELGPANLIVEKKARLGTIGVIDFEVAGYVPREWIRTKFRISSVLNLSSSSTTDPYLWRKQVQECLGKVGFPDVTISWCSWWEYVSP</sequence>
<reference evidence="1" key="1">
    <citation type="journal article" date="2020" name="Stud. Mycol.">
        <title>101 Dothideomycetes genomes: a test case for predicting lifestyles and emergence of pathogens.</title>
        <authorList>
            <person name="Haridas S."/>
            <person name="Albert R."/>
            <person name="Binder M."/>
            <person name="Bloem J."/>
            <person name="Labutti K."/>
            <person name="Salamov A."/>
            <person name="Andreopoulos B."/>
            <person name="Baker S."/>
            <person name="Barry K."/>
            <person name="Bills G."/>
            <person name="Bluhm B."/>
            <person name="Cannon C."/>
            <person name="Castanera R."/>
            <person name="Culley D."/>
            <person name="Daum C."/>
            <person name="Ezra D."/>
            <person name="Gonzalez J."/>
            <person name="Henrissat B."/>
            <person name="Kuo A."/>
            <person name="Liang C."/>
            <person name="Lipzen A."/>
            <person name="Lutzoni F."/>
            <person name="Magnuson J."/>
            <person name="Mondo S."/>
            <person name="Nolan M."/>
            <person name="Ohm R."/>
            <person name="Pangilinan J."/>
            <person name="Park H.-J."/>
            <person name="Ramirez L."/>
            <person name="Alfaro M."/>
            <person name="Sun H."/>
            <person name="Tritt A."/>
            <person name="Yoshinaga Y."/>
            <person name="Zwiers L.-H."/>
            <person name="Turgeon B."/>
            <person name="Goodwin S."/>
            <person name="Spatafora J."/>
            <person name="Crous P."/>
            <person name="Grigoriev I."/>
        </authorList>
    </citation>
    <scope>NUCLEOTIDE SEQUENCE</scope>
    <source>
        <strain evidence="1">CBS 123094</strain>
    </source>
</reference>
<evidence type="ECO:0008006" key="3">
    <source>
        <dbReference type="Google" id="ProtNLM"/>
    </source>
</evidence>
<accession>A0A6A5VZA8</accession>
<dbReference type="Proteomes" id="UP000799779">
    <property type="component" value="Unassembled WGS sequence"/>
</dbReference>
<organism evidence="1 2">
    <name type="scientific">Amniculicola lignicola CBS 123094</name>
    <dbReference type="NCBI Taxonomy" id="1392246"/>
    <lineage>
        <taxon>Eukaryota</taxon>
        <taxon>Fungi</taxon>
        <taxon>Dikarya</taxon>
        <taxon>Ascomycota</taxon>
        <taxon>Pezizomycotina</taxon>
        <taxon>Dothideomycetes</taxon>
        <taxon>Pleosporomycetidae</taxon>
        <taxon>Pleosporales</taxon>
        <taxon>Amniculicolaceae</taxon>
        <taxon>Amniculicola</taxon>
    </lineage>
</organism>
<name>A0A6A5VZA8_9PLEO</name>
<keyword evidence="2" id="KW-1185">Reference proteome</keyword>
<proteinExistence type="predicted"/>
<dbReference type="EMBL" id="ML977674">
    <property type="protein sequence ID" value="KAF1994038.1"/>
    <property type="molecule type" value="Genomic_DNA"/>
</dbReference>
<dbReference type="AlphaFoldDB" id="A0A6A5VZA8"/>
<protein>
    <recommendedName>
        <fullName evidence="3">Aminoglycoside phosphotransferase domain-containing protein</fullName>
    </recommendedName>
</protein>
<dbReference type="OrthoDB" id="5404599at2759"/>
<evidence type="ECO:0000313" key="2">
    <source>
        <dbReference type="Proteomes" id="UP000799779"/>
    </source>
</evidence>
<gene>
    <name evidence="1" type="ORF">P154DRAFT_586953</name>
</gene>